<dbReference type="GO" id="GO:0016887">
    <property type="term" value="F:ATP hydrolysis activity"/>
    <property type="evidence" value="ECO:0007669"/>
    <property type="project" value="InterPro"/>
</dbReference>
<dbReference type="InterPro" id="IPR001404">
    <property type="entry name" value="Hsp90_fam"/>
</dbReference>
<dbReference type="OrthoDB" id="28737at2759"/>
<dbReference type="EMBL" id="AZBU02000003">
    <property type="protein sequence ID" value="TKR87934.1"/>
    <property type="molecule type" value="Genomic_DNA"/>
</dbReference>
<dbReference type="Pfam" id="PF00183">
    <property type="entry name" value="HSP90"/>
    <property type="match status" value="1"/>
</dbReference>
<dbReference type="SUPFAM" id="SSF54211">
    <property type="entry name" value="Ribosomal protein S5 domain 2-like"/>
    <property type="match status" value="1"/>
</dbReference>
<comment type="similarity">
    <text evidence="1">Belongs to the heat shock protein 90 family.</text>
</comment>
<comment type="caution">
    <text evidence="3">The sequence shown here is derived from an EMBL/GenBank/DDBJ whole genome shotgun (WGS) entry which is preliminary data.</text>
</comment>
<evidence type="ECO:0000313" key="3">
    <source>
        <dbReference type="EMBL" id="TKR87934.1"/>
    </source>
</evidence>
<organism evidence="3 4">
    <name type="scientific">Steinernema carpocapsae</name>
    <name type="common">Entomopathogenic nematode</name>
    <dbReference type="NCBI Taxonomy" id="34508"/>
    <lineage>
        <taxon>Eukaryota</taxon>
        <taxon>Metazoa</taxon>
        <taxon>Ecdysozoa</taxon>
        <taxon>Nematoda</taxon>
        <taxon>Chromadorea</taxon>
        <taxon>Rhabditida</taxon>
        <taxon>Tylenchina</taxon>
        <taxon>Panagrolaimomorpha</taxon>
        <taxon>Strongyloidoidea</taxon>
        <taxon>Steinernematidae</taxon>
        <taxon>Steinernema</taxon>
    </lineage>
</organism>
<dbReference type="PANTHER" id="PTHR11528">
    <property type="entry name" value="HEAT SHOCK PROTEIN 90 FAMILY MEMBER"/>
    <property type="match status" value="1"/>
</dbReference>
<dbReference type="AlphaFoldDB" id="A0A4U5NXD7"/>
<dbReference type="Proteomes" id="UP000298663">
    <property type="component" value="Unassembled WGS sequence"/>
</dbReference>
<dbReference type="Gene3D" id="3.30.230.80">
    <property type="match status" value="1"/>
</dbReference>
<evidence type="ECO:0000313" key="4">
    <source>
        <dbReference type="Proteomes" id="UP000298663"/>
    </source>
</evidence>
<evidence type="ECO:0000256" key="2">
    <source>
        <dbReference type="ARBA" id="ARBA00023186"/>
    </source>
</evidence>
<keyword evidence="4" id="KW-1185">Reference proteome</keyword>
<proteinExistence type="inferred from homology"/>
<dbReference type="GO" id="GO:0140662">
    <property type="term" value="F:ATP-dependent protein folding chaperone"/>
    <property type="evidence" value="ECO:0007669"/>
    <property type="project" value="InterPro"/>
</dbReference>
<reference evidence="3 4" key="1">
    <citation type="journal article" date="2015" name="Genome Biol.">
        <title>Comparative genomics of Steinernema reveals deeply conserved gene regulatory networks.</title>
        <authorList>
            <person name="Dillman A.R."/>
            <person name="Macchietto M."/>
            <person name="Porter C.F."/>
            <person name="Rogers A."/>
            <person name="Williams B."/>
            <person name="Antoshechkin I."/>
            <person name="Lee M.M."/>
            <person name="Goodwin Z."/>
            <person name="Lu X."/>
            <person name="Lewis E.E."/>
            <person name="Goodrich-Blair H."/>
            <person name="Stock S.P."/>
            <person name="Adams B.J."/>
            <person name="Sternberg P.W."/>
            <person name="Mortazavi A."/>
        </authorList>
    </citation>
    <scope>NUCLEOTIDE SEQUENCE [LARGE SCALE GENOMIC DNA]</scope>
    <source>
        <strain evidence="3 4">ALL</strain>
    </source>
</reference>
<evidence type="ECO:0000256" key="1">
    <source>
        <dbReference type="ARBA" id="ARBA00008239"/>
    </source>
</evidence>
<accession>A0A4U5NXD7</accession>
<dbReference type="InterPro" id="IPR020568">
    <property type="entry name" value="Ribosomal_Su5_D2-typ_SF"/>
</dbReference>
<name>A0A4U5NXD7_STECR</name>
<sequence length="85" mass="10259">MPLFGFRMRHLPPPPSAKRCKYRRRGWKTVAKKSKDSVKLYVNRVFVMDNREGLIPEYLNFVKGVVQLCRHRYSVQHDLFRWHSV</sequence>
<dbReference type="STRING" id="34508.A0A4U5NXD7"/>
<dbReference type="GO" id="GO:0051082">
    <property type="term" value="F:unfolded protein binding"/>
    <property type="evidence" value="ECO:0007669"/>
    <property type="project" value="InterPro"/>
</dbReference>
<gene>
    <name evidence="3" type="ORF">L596_012260</name>
</gene>
<keyword evidence="2" id="KW-0143">Chaperone</keyword>
<reference evidence="3 4" key="2">
    <citation type="journal article" date="2019" name="G3 (Bethesda)">
        <title>Hybrid Assembly of the Genome of the Entomopathogenic Nematode Steinernema carpocapsae Identifies the X-Chromosome.</title>
        <authorList>
            <person name="Serra L."/>
            <person name="Macchietto M."/>
            <person name="Macias-Munoz A."/>
            <person name="McGill C.J."/>
            <person name="Rodriguez I.M."/>
            <person name="Rodriguez B."/>
            <person name="Murad R."/>
            <person name="Mortazavi A."/>
        </authorList>
    </citation>
    <scope>NUCLEOTIDE SEQUENCE [LARGE SCALE GENOMIC DNA]</scope>
    <source>
        <strain evidence="3 4">ALL</strain>
    </source>
</reference>
<dbReference type="GO" id="GO:0005524">
    <property type="term" value="F:ATP binding"/>
    <property type="evidence" value="ECO:0007669"/>
    <property type="project" value="InterPro"/>
</dbReference>
<protein>
    <submittedName>
        <fullName evidence="3">Uncharacterized protein</fullName>
    </submittedName>
</protein>